<evidence type="ECO:0000256" key="5">
    <source>
        <dbReference type="ARBA" id="ARBA00022837"/>
    </source>
</evidence>
<dbReference type="GO" id="GO:0070492">
    <property type="term" value="F:oligosaccharide binding"/>
    <property type="evidence" value="ECO:0007669"/>
    <property type="project" value="TreeGrafter"/>
</dbReference>
<dbReference type="KEGG" id="ndp:E2C04_03875"/>
<dbReference type="SMART" id="SM00089">
    <property type="entry name" value="PKD"/>
    <property type="match status" value="1"/>
</dbReference>
<evidence type="ECO:0000256" key="6">
    <source>
        <dbReference type="ARBA" id="ARBA00023157"/>
    </source>
</evidence>
<dbReference type="CDD" id="cd00146">
    <property type="entry name" value="PKD"/>
    <property type="match status" value="1"/>
</dbReference>
<dbReference type="Gene3D" id="2.60.120.260">
    <property type="entry name" value="Galactose-binding domain-like"/>
    <property type="match status" value="1"/>
</dbReference>
<dbReference type="Gene3D" id="2.60.40.10">
    <property type="entry name" value="Immunoglobulins"/>
    <property type="match status" value="2"/>
</dbReference>
<feature type="domain" description="PKD" evidence="7">
    <location>
        <begin position="804"/>
        <end position="892"/>
    </location>
</feature>
<keyword evidence="2" id="KW-0964">Secreted</keyword>
<dbReference type="GO" id="GO:0046872">
    <property type="term" value="F:metal ion binding"/>
    <property type="evidence" value="ECO:0007669"/>
    <property type="project" value="UniProtKB-KW"/>
</dbReference>
<sequence length="1065" mass="112130">MESMGRGEEVPKMSRRLTRMAMAAALAVLVAVPGAGIVAPTQAVVATAGDPAPAAVIGSAPEHAAASCFEIKELRPAAPDGVYWLYTPRLTQPMQFYCDQTTDGGGWVLVGKGREMWSLNYSGQNGLAADGNTSTAIRSPEPGATLNSATQLDVRTVDGLLNGADVSTLSIGNTGDGVRIRRALNANGLAWQEVRTRYRSMKGWSWSILGAEHPLNGSTIGGLTFTNGNNASYGISTLVNRVITGGGQARGWRYGFRYGSLITGQNNNTSYLWAPTNGGGEAAPYAQVYLRPRVTSSAFEAVPNGGTPVREIPKGLRDTADVMPWGVNGTRGSTSSEYNKEVQAFAESGNVMFVGGNFRYVQRDSGGTGRVEQSYLAAFNRTTGEWISSFRPQLNEQVHSLTVLPDGTLVAGGLFSQANGQPATALVALDPVTGATRSGWNVRVENRVTGGGLRILTTEYRDGFLYFGGALTHVAGGTAPSTFRYAKNLARVAVPSWTPSIAWNPDLNGTVFDVSPSSSTAKLYASGFFTTAGALTATSAAVVSTADASLVSASWSPTWSSTKSYQMTIIEGDDNRFYSGGSEHLVFGFDRDTYERKSGTITKNFGGDTQSSAASDDGLLFFGSHSNEFVFNDAYRWPSIGTSWSDAHNIKWLAVYDSATGRNLPAFSPTLNMRAGSGIWDIAVDSDGKVWAGGDVASVGTPNGTRWSGGFARFPRNDATAPGTPGNLRRVSSTATTATLAWNASSGTPARYQVLRDDRVIGYTTGTQITVPLGSANRFFVRAVDAAGNASASTPVLNLDAIPANQLPTASFTATVSSQTVQLDAAASSDPDGAITSYAWTFGDGSTGTGVSPSHTYAAGGTYTVRLTVTDDAGATAVAERSVTVEEPTTSTTRVVPFGSEWKWRYESTAPAADWKSNPATSAGWTSGAGTLGWGTSPLGTKIDDAFATTSARPLTAYFTRTIEISDVTKVVDLKIDTWADDGAVFYVNGVEVARQNMPAGTITHGSYAVSARQTTVAQASPVRVTIPASALRNGTNLIAAESHVNYRATPNMSFDLAADLTVNN</sequence>
<dbReference type="InterPro" id="IPR000601">
    <property type="entry name" value="PKD_dom"/>
</dbReference>
<evidence type="ECO:0000256" key="3">
    <source>
        <dbReference type="ARBA" id="ARBA00022723"/>
    </source>
</evidence>
<dbReference type="PROSITE" id="PS51406">
    <property type="entry name" value="FIBRINOGEN_C_2"/>
    <property type="match status" value="1"/>
</dbReference>
<dbReference type="SUPFAM" id="SSF49265">
    <property type="entry name" value="Fibronectin type III"/>
    <property type="match status" value="1"/>
</dbReference>
<gene>
    <name evidence="9" type="ORF">E2C04_03875</name>
</gene>
<dbReference type="InterPro" id="IPR002181">
    <property type="entry name" value="Fibrinogen_a/b/g_C_dom"/>
</dbReference>
<dbReference type="PROSITE" id="PS50093">
    <property type="entry name" value="PKD"/>
    <property type="match status" value="1"/>
</dbReference>
<evidence type="ECO:0000256" key="2">
    <source>
        <dbReference type="ARBA" id="ARBA00022530"/>
    </source>
</evidence>
<keyword evidence="6" id="KW-1015">Disulfide bond</keyword>
<keyword evidence="4" id="KW-0430">Lectin</keyword>
<dbReference type="InterPro" id="IPR011047">
    <property type="entry name" value="Quinoprotein_ADH-like_sf"/>
</dbReference>
<dbReference type="GO" id="GO:0005615">
    <property type="term" value="C:extracellular space"/>
    <property type="evidence" value="ECO:0007669"/>
    <property type="project" value="TreeGrafter"/>
</dbReference>
<evidence type="ECO:0000256" key="1">
    <source>
        <dbReference type="ARBA" id="ARBA00004498"/>
    </source>
</evidence>
<proteinExistence type="predicted"/>
<evidence type="ECO:0000256" key="4">
    <source>
        <dbReference type="ARBA" id="ARBA00022734"/>
    </source>
</evidence>
<keyword evidence="2" id="KW-0272">Extracellular matrix</keyword>
<keyword evidence="5" id="KW-0106">Calcium</keyword>
<dbReference type="Gene3D" id="3.90.215.10">
    <property type="entry name" value="Gamma Fibrinogen, chain A, domain 1"/>
    <property type="match status" value="1"/>
</dbReference>
<dbReference type="InterPro" id="IPR036116">
    <property type="entry name" value="FN3_sf"/>
</dbReference>
<dbReference type="AlphaFoldDB" id="A0A4P7U9A2"/>
<keyword evidence="3" id="KW-0479">Metal-binding</keyword>
<feature type="domain" description="Fibrinogen C-terminal" evidence="8">
    <location>
        <begin position="59"/>
        <end position="121"/>
    </location>
</feature>
<dbReference type="Proteomes" id="UP000297025">
    <property type="component" value="Chromosome"/>
</dbReference>
<evidence type="ECO:0000259" key="7">
    <source>
        <dbReference type="PROSITE" id="PS50093"/>
    </source>
</evidence>
<dbReference type="InterPro" id="IPR013783">
    <property type="entry name" value="Ig-like_fold"/>
</dbReference>
<dbReference type="InterPro" id="IPR035986">
    <property type="entry name" value="PKD_dom_sf"/>
</dbReference>
<dbReference type="NCBIfam" id="NF040941">
    <property type="entry name" value="GGGWT_bact"/>
    <property type="match status" value="1"/>
</dbReference>
<evidence type="ECO:0000313" key="10">
    <source>
        <dbReference type="Proteomes" id="UP000297025"/>
    </source>
</evidence>
<dbReference type="EMBL" id="CP038462">
    <property type="protein sequence ID" value="QCC76566.1"/>
    <property type="molecule type" value="Genomic_DNA"/>
</dbReference>
<evidence type="ECO:0000259" key="8">
    <source>
        <dbReference type="PROSITE" id="PS51406"/>
    </source>
</evidence>
<protein>
    <submittedName>
        <fullName evidence="9">PKD domain-containing protein</fullName>
    </submittedName>
</protein>
<name>A0A4P7U9A2_9ACTN</name>
<dbReference type="InterPro" id="IPR014716">
    <property type="entry name" value="Fibrinogen_a/b/g_C_1"/>
</dbReference>
<dbReference type="GO" id="GO:0005975">
    <property type="term" value="P:carbohydrate metabolic process"/>
    <property type="evidence" value="ECO:0007669"/>
    <property type="project" value="UniProtKB-ARBA"/>
</dbReference>
<dbReference type="InterPro" id="IPR036056">
    <property type="entry name" value="Fibrinogen-like_C"/>
</dbReference>
<dbReference type="SUPFAM" id="SSF49299">
    <property type="entry name" value="PKD domain"/>
    <property type="match status" value="1"/>
</dbReference>
<dbReference type="PANTHER" id="PTHR16146:SF46">
    <property type="entry name" value="INTELECTIN-1A-RELATED"/>
    <property type="match status" value="1"/>
</dbReference>
<dbReference type="PANTHER" id="PTHR16146">
    <property type="entry name" value="INTELECTIN"/>
    <property type="match status" value="1"/>
</dbReference>
<dbReference type="SUPFAM" id="SSF56496">
    <property type="entry name" value="Fibrinogen C-terminal domain-like"/>
    <property type="match status" value="1"/>
</dbReference>
<comment type="subcellular location">
    <subcellularLocation>
        <location evidence="1">Secreted</location>
        <location evidence="1">Extracellular space</location>
        <location evidence="1">Extracellular matrix</location>
    </subcellularLocation>
</comment>
<dbReference type="InterPro" id="IPR022409">
    <property type="entry name" value="PKD/Chitinase_dom"/>
</dbReference>
<accession>A0A4P7U9A2</accession>
<dbReference type="Pfam" id="PF18911">
    <property type="entry name" value="PKD_4"/>
    <property type="match status" value="1"/>
</dbReference>
<reference evidence="9 10" key="1">
    <citation type="journal article" date="2008" name="Int. J. Syst. Evol. Microbiol.">
        <title>Nocardioides daphniae sp. nov., isolated from Daphnia cucullata (Crustacea: Cladocera).</title>
        <authorList>
            <person name="Toth E.M."/>
            <person name="Keki Z."/>
            <person name="Homonnay Z.G."/>
            <person name="Borsodi A.K."/>
            <person name="Marialigeti K."/>
            <person name="Schumann P."/>
        </authorList>
    </citation>
    <scope>NUCLEOTIDE SEQUENCE [LARGE SCALE GENOMIC DNA]</scope>
    <source>
        <strain evidence="9 10">JCM 16608</strain>
    </source>
</reference>
<organism evidence="9 10">
    <name type="scientific">Nocardioides daphniae</name>
    <dbReference type="NCBI Taxonomy" id="402297"/>
    <lineage>
        <taxon>Bacteria</taxon>
        <taxon>Bacillati</taxon>
        <taxon>Actinomycetota</taxon>
        <taxon>Actinomycetes</taxon>
        <taxon>Propionibacteriales</taxon>
        <taxon>Nocardioidaceae</taxon>
        <taxon>Nocardioides</taxon>
    </lineage>
</organism>
<dbReference type="SUPFAM" id="SSF50998">
    <property type="entry name" value="Quinoprotein alcohol dehydrogenase-like"/>
    <property type="match status" value="1"/>
</dbReference>
<evidence type="ECO:0000313" key="9">
    <source>
        <dbReference type="EMBL" id="QCC76566.1"/>
    </source>
</evidence>